<reference evidence="1 2" key="1">
    <citation type="submission" date="2022-03" db="EMBL/GenBank/DDBJ databases">
        <title>Novel taxa within the pig intestine.</title>
        <authorList>
            <person name="Wylensek D."/>
            <person name="Bishof K."/>
            <person name="Afrizal A."/>
            <person name="Clavel T."/>
        </authorList>
    </citation>
    <scope>NUCLEOTIDE SEQUENCE [LARGE SCALE GENOMIC DNA]</scope>
    <source>
        <strain evidence="1 2">Cla-KB-P134</strain>
    </source>
</reference>
<gene>
    <name evidence="1" type="ORF">MOZ64_08610</name>
</gene>
<accession>A0ABU4WMU5</accession>
<evidence type="ECO:0000313" key="2">
    <source>
        <dbReference type="Proteomes" id="UP001285244"/>
    </source>
</evidence>
<comment type="caution">
    <text evidence="1">The sequence shown here is derived from an EMBL/GenBank/DDBJ whole genome shotgun (WGS) entry which is preliminary data.</text>
</comment>
<organism evidence="1 2">
    <name type="scientific">Absicoccus intestinalis</name>
    <dbReference type="NCBI Taxonomy" id="2926319"/>
    <lineage>
        <taxon>Bacteria</taxon>
        <taxon>Bacillati</taxon>
        <taxon>Bacillota</taxon>
        <taxon>Erysipelotrichia</taxon>
        <taxon>Erysipelotrichales</taxon>
        <taxon>Erysipelotrichaceae</taxon>
        <taxon>Absicoccus</taxon>
    </lineage>
</organism>
<keyword evidence="2" id="KW-1185">Reference proteome</keyword>
<name>A0ABU4WMU5_9FIRM</name>
<dbReference type="EMBL" id="JALBUS010000014">
    <property type="protein sequence ID" value="MDX8417892.1"/>
    <property type="molecule type" value="Genomic_DNA"/>
</dbReference>
<proteinExistence type="predicted"/>
<dbReference type="RefSeq" id="WP_320326161.1">
    <property type="nucleotide sequence ID" value="NZ_JALBUS010000014.1"/>
</dbReference>
<protein>
    <submittedName>
        <fullName evidence="1">Uncharacterized protein</fullName>
    </submittedName>
</protein>
<evidence type="ECO:0000313" key="1">
    <source>
        <dbReference type="EMBL" id="MDX8417892.1"/>
    </source>
</evidence>
<dbReference type="Proteomes" id="UP001285244">
    <property type="component" value="Unassembled WGS sequence"/>
</dbReference>
<sequence length="58" mass="6557">MVEHEQAIRNAILNAITMGEDKQAICDALLVALKKTRHLHDLVELKYTKLDDDEIVVA</sequence>